<evidence type="ECO:0000313" key="8">
    <source>
        <dbReference type="EMBL" id="PNS14826.1"/>
    </source>
</evidence>
<evidence type="ECO:0000256" key="1">
    <source>
        <dbReference type="ARBA" id="ARBA00010928"/>
    </source>
</evidence>
<dbReference type="Gene3D" id="3.30.360.10">
    <property type="entry name" value="Dihydrodipicolinate Reductase, domain 2"/>
    <property type="match status" value="1"/>
</dbReference>
<comment type="catalytic activity">
    <reaction evidence="5">
        <text>D-xylose + NADP(+) = D-xylono-1,5-lactone + NADPH + H(+)</text>
        <dbReference type="Rhea" id="RHEA:22000"/>
        <dbReference type="ChEBI" id="CHEBI:15378"/>
        <dbReference type="ChEBI" id="CHEBI:15867"/>
        <dbReference type="ChEBI" id="CHEBI:53455"/>
        <dbReference type="ChEBI" id="CHEBI:57783"/>
        <dbReference type="ChEBI" id="CHEBI:58349"/>
        <dbReference type="EC" id="1.1.1.179"/>
    </reaction>
</comment>
<dbReference type="EC" id="1.1.1.179" evidence="3"/>
<evidence type="ECO:0000259" key="6">
    <source>
        <dbReference type="Pfam" id="PF01408"/>
    </source>
</evidence>
<keyword evidence="9" id="KW-1185">Reference proteome</keyword>
<gene>
    <name evidence="8" type="ORF">CAC42_2055</name>
</gene>
<dbReference type="InterPro" id="IPR036291">
    <property type="entry name" value="NAD(P)-bd_dom_sf"/>
</dbReference>
<dbReference type="Pfam" id="PF01408">
    <property type="entry name" value="GFO_IDH_MocA"/>
    <property type="match status" value="1"/>
</dbReference>
<feature type="domain" description="Gfo/Idh/MocA-like oxidoreductase N-terminal" evidence="6">
    <location>
        <begin position="7"/>
        <end position="131"/>
    </location>
</feature>
<dbReference type="InterPro" id="IPR055170">
    <property type="entry name" value="GFO_IDH_MocA-like_dom"/>
</dbReference>
<evidence type="ECO:0000256" key="3">
    <source>
        <dbReference type="ARBA" id="ARBA00038984"/>
    </source>
</evidence>
<dbReference type="InterPro" id="IPR000683">
    <property type="entry name" value="Gfo/Idh/MocA-like_OxRdtase_N"/>
</dbReference>
<comment type="caution">
    <text evidence="8">The sequence shown here is derived from an EMBL/GenBank/DDBJ whole genome shotgun (WGS) entry which is preliminary data.</text>
</comment>
<dbReference type="Gene3D" id="3.40.50.720">
    <property type="entry name" value="NAD(P)-binding Rossmann-like Domain"/>
    <property type="match status" value="1"/>
</dbReference>
<dbReference type="STRING" id="2082308.A0A2K1QI32"/>
<dbReference type="GO" id="GO:0000166">
    <property type="term" value="F:nucleotide binding"/>
    <property type="evidence" value="ECO:0007669"/>
    <property type="project" value="InterPro"/>
</dbReference>
<feature type="domain" description="GFO/IDH/MocA-like oxidoreductase" evidence="7">
    <location>
        <begin position="143"/>
        <end position="271"/>
    </location>
</feature>
<dbReference type="InterPro" id="IPR050984">
    <property type="entry name" value="Gfo/Idh/MocA_domain"/>
</dbReference>
<protein>
    <recommendedName>
        <fullName evidence="3">D-xylose 1-dehydrogenase (NADP(+), D-xylono-1,5-lactone-forming)</fullName>
        <ecNumber evidence="3">1.1.1.179</ecNumber>
    </recommendedName>
    <alternativeName>
        <fullName evidence="4">D-xylose-NADP dehydrogenase</fullName>
    </alternativeName>
</protein>
<proteinExistence type="inferred from homology"/>
<evidence type="ECO:0000256" key="4">
    <source>
        <dbReference type="ARBA" id="ARBA00042988"/>
    </source>
</evidence>
<organism evidence="8 9">
    <name type="scientific">Sphaceloma murrayae</name>
    <dbReference type="NCBI Taxonomy" id="2082308"/>
    <lineage>
        <taxon>Eukaryota</taxon>
        <taxon>Fungi</taxon>
        <taxon>Dikarya</taxon>
        <taxon>Ascomycota</taxon>
        <taxon>Pezizomycotina</taxon>
        <taxon>Dothideomycetes</taxon>
        <taxon>Dothideomycetidae</taxon>
        <taxon>Myriangiales</taxon>
        <taxon>Elsinoaceae</taxon>
        <taxon>Sphaceloma</taxon>
    </lineage>
</organism>
<dbReference type="Pfam" id="PF22725">
    <property type="entry name" value="GFO_IDH_MocA_C3"/>
    <property type="match status" value="1"/>
</dbReference>
<evidence type="ECO:0000256" key="2">
    <source>
        <dbReference type="ARBA" id="ARBA00023002"/>
    </source>
</evidence>
<accession>A0A2K1QI32</accession>
<dbReference type="InParanoid" id="A0A2K1QI32"/>
<dbReference type="PANTHER" id="PTHR22604:SF105">
    <property type="entry name" value="TRANS-1,2-DIHYDROBENZENE-1,2-DIOL DEHYDROGENASE"/>
    <property type="match status" value="1"/>
</dbReference>
<evidence type="ECO:0000256" key="5">
    <source>
        <dbReference type="ARBA" id="ARBA00049233"/>
    </source>
</evidence>
<sequence length="363" mass="39606">MAERPTIRWGIISAGMISSWFVGDLVLDRPDAPVMHKIAALGCRSLEQGKAFVAEHCPGKQVKVYGSYDEVYSDPSVDIVYIGTPHGLHKRDCLAAIAAGKNVLCEKSFTLNAREAREVIAAARAKGVYLAEAMWLRHRPVVKELRRLVHEEKIIGDVFRAWSDFGLNIDIPALPPNHKARDLGMGAGSLLDIGIYPLTWMILALDAQSPHASEKPKIIAAQSFVEGVEVTTSMVIQYPSTARQGVATTSTLASHDPSSVARIQGTKGFIEVDGPCPSDPCSFVVFPKSTDEPGGRPQKQPGKRYDFPVIGRNYVHIADATALDVLHGKRESEVMPLDETIRVMELMDEVRRQGGTVFPADAA</sequence>
<dbReference type="GO" id="GO:0047837">
    <property type="term" value="F:D-xylose 1-dehydrogenase (NADP+) activity"/>
    <property type="evidence" value="ECO:0007669"/>
    <property type="project" value="UniProtKB-EC"/>
</dbReference>
<dbReference type="EMBL" id="NKHZ01000081">
    <property type="protein sequence ID" value="PNS14826.1"/>
    <property type="molecule type" value="Genomic_DNA"/>
</dbReference>
<dbReference type="SUPFAM" id="SSF51735">
    <property type="entry name" value="NAD(P)-binding Rossmann-fold domains"/>
    <property type="match status" value="1"/>
</dbReference>
<evidence type="ECO:0000313" key="9">
    <source>
        <dbReference type="Proteomes" id="UP000243797"/>
    </source>
</evidence>
<name>A0A2K1QI32_9PEZI</name>
<dbReference type="Proteomes" id="UP000243797">
    <property type="component" value="Unassembled WGS sequence"/>
</dbReference>
<dbReference type="AlphaFoldDB" id="A0A2K1QI32"/>
<dbReference type="PANTHER" id="PTHR22604">
    <property type="entry name" value="OXIDOREDUCTASES"/>
    <property type="match status" value="1"/>
</dbReference>
<dbReference type="OrthoDB" id="2129491at2759"/>
<comment type="similarity">
    <text evidence="1">Belongs to the Gfo/Idh/MocA family.</text>
</comment>
<keyword evidence="2" id="KW-0560">Oxidoreductase</keyword>
<dbReference type="SUPFAM" id="SSF55347">
    <property type="entry name" value="Glyceraldehyde-3-phosphate dehydrogenase-like, C-terminal domain"/>
    <property type="match status" value="1"/>
</dbReference>
<evidence type="ECO:0000259" key="7">
    <source>
        <dbReference type="Pfam" id="PF22725"/>
    </source>
</evidence>
<reference evidence="8 9" key="1">
    <citation type="submission" date="2017-06" db="EMBL/GenBank/DDBJ databases">
        <title>Draft genome sequence of a variant of Elsinoe murrayae.</title>
        <authorList>
            <person name="Cheng Q."/>
        </authorList>
    </citation>
    <scope>NUCLEOTIDE SEQUENCE [LARGE SCALE GENOMIC DNA]</scope>
    <source>
        <strain evidence="8 9">CQ-2017a</strain>
    </source>
</reference>